<dbReference type="Proteomes" id="UP000092741">
    <property type="component" value="Chromosome 2"/>
</dbReference>
<evidence type="ECO:0000313" key="1">
    <source>
        <dbReference type="EMBL" id="ANQ15101.1"/>
    </source>
</evidence>
<dbReference type="RefSeq" id="WP_020335100.1">
    <property type="nucleotide sequence ID" value="NZ_ATFJ01000033.1"/>
</dbReference>
<organism evidence="1 2">
    <name type="scientific">Vibrio natriegens NBRC 15636 = ATCC 14048 = DSM 759</name>
    <dbReference type="NCBI Taxonomy" id="1219067"/>
    <lineage>
        <taxon>Bacteria</taxon>
        <taxon>Pseudomonadati</taxon>
        <taxon>Pseudomonadota</taxon>
        <taxon>Gammaproteobacteria</taxon>
        <taxon>Vibrionales</taxon>
        <taxon>Vibrionaceae</taxon>
        <taxon>Vibrio</taxon>
    </lineage>
</organism>
<keyword evidence="2" id="KW-1185">Reference proteome</keyword>
<dbReference type="InterPro" id="IPR010323">
    <property type="entry name" value="DUF924"/>
</dbReference>
<accession>A0AAN0Y7D0</accession>
<protein>
    <recommendedName>
        <fullName evidence="3">DUF924 domain-containing protein</fullName>
    </recommendedName>
</protein>
<evidence type="ECO:0000313" key="2">
    <source>
        <dbReference type="Proteomes" id="UP000092741"/>
    </source>
</evidence>
<dbReference type="EMBL" id="CP016346">
    <property type="protein sequence ID" value="ANQ15101.1"/>
    <property type="molecule type" value="Genomic_DNA"/>
</dbReference>
<gene>
    <name evidence="1" type="ORF">BA890_20465</name>
</gene>
<sequence>MHQSIIKFWFEELTPQNWFESNPELDKLIEIRFSSVLEQAARCELFTWRDSAQGRLAEIIVLDQFSRNVYRNTPKAFAQDPLALSLAQEAIRLGLHKALNRDQRSFLYMPFMHSESRVIHVEAEKLFRAPGLENNYDFELKHKAIIDQFGRYPHRNAILGRTSTPEEVEFLKTPNSGF</sequence>
<name>A0AAN0Y7D0_VIBNA</name>
<reference evidence="1 2" key="1">
    <citation type="submission" date="2016-07" db="EMBL/GenBank/DDBJ databases">
        <title>Developing Vibrio natriegens as a novel, fast-growing host for biotechnology.</title>
        <authorList>
            <person name="Weinstock M.T."/>
            <person name="Hesek E.D."/>
            <person name="Wilson C.M."/>
            <person name="Gibson D.G."/>
        </authorList>
    </citation>
    <scope>NUCLEOTIDE SEQUENCE [LARGE SCALE GENOMIC DNA]</scope>
    <source>
        <strain evidence="1 2">ATCC 14048</strain>
    </source>
</reference>
<dbReference type="InterPro" id="IPR011990">
    <property type="entry name" value="TPR-like_helical_dom_sf"/>
</dbReference>
<dbReference type="GeneID" id="70914454"/>
<proteinExistence type="predicted"/>
<dbReference type="Pfam" id="PF06041">
    <property type="entry name" value="DUF924"/>
    <property type="match status" value="1"/>
</dbReference>
<dbReference type="KEGG" id="vna:PN96_16620"/>
<dbReference type="Gene3D" id="1.20.58.320">
    <property type="entry name" value="TPR-like"/>
    <property type="match status" value="1"/>
</dbReference>
<dbReference type="AlphaFoldDB" id="A0AAN0Y7D0"/>
<dbReference type="SUPFAM" id="SSF48452">
    <property type="entry name" value="TPR-like"/>
    <property type="match status" value="1"/>
</dbReference>
<dbReference type="Gene3D" id="1.25.40.10">
    <property type="entry name" value="Tetratricopeptide repeat domain"/>
    <property type="match status" value="1"/>
</dbReference>
<evidence type="ECO:0008006" key="3">
    <source>
        <dbReference type="Google" id="ProtNLM"/>
    </source>
</evidence>